<dbReference type="Pfam" id="PF14344">
    <property type="entry name" value="DUF4397"/>
    <property type="match status" value="1"/>
</dbReference>
<dbReference type="AlphaFoldDB" id="A0A1F5UV66"/>
<accession>A0A1F5UV66</accession>
<dbReference type="Proteomes" id="UP000179157">
    <property type="component" value="Unassembled WGS sequence"/>
</dbReference>
<organism evidence="3 4">
    <name type="scientific">Fraserbacteria sp. (strain RBG_16_55_9)</name>
    <dbReference type="NCBI Taxonomy" id="1817864"/>
    <lineage>
        <taxon>Bacteria</taxon>
        <taxon>Candidatus Fraseribacteriota</taxon>
    </lineage>
</organism>
<name>A0A1F5UV66_FRAXR</name>
<dbReference type="InterPro" id="IPR025510">
    <property type="entry name" value="DUF4397"/>
</dbReference>
<feature type="transmembrane region" description="Helical" evidence="1">
    <location>
        <begin position="211"/>
        <end position="231"/>
    </location>
</feature>
<keyword evidence="1" id="KW-0472">Membrane</keyword>
<comment type="caution">
    <text evidence="3">The sequence shown here is derived from an EMBL/GenBank/DDBJ whole genome shotgun (WGS) entry which is preliminary data.</text>
</comment>
<evidence type="ECO:0000313" key="4">
    <source>
        <dbReference type="Proteomes" id="UP000179157"/>
    </source>
</evidence>
<dbReference type="EMBL" id="MFGX01000064">
    <property type="protein sequence ID" value="OGF55054.1"/>
    <property type="molecule type" value="Genomic_DNA"/>
</dbReference>
<evidence type="ECO:0000259" key="2">
    <source>
        <dbReference type="Pfam" id="PF14344"/>
    </source>
</evidence>
<gene>
    <name evidence="3" type="ORF">A2Z21_04470</name>
</gene>
<reference evidence="3 4" key="1">
    <citation type="journal article" date="2016" name="Nat. Commun.">
        <title>Thousands of microbial genomes shed light on interconnected biogeochemical processes in an aquifer system.</title>
        <authorList>
            <person name="Anantharaman K."/>
            <person name="Brown C.T."/>
            <person name="Hug L.A."/>
            <person name="Sharon I."/>
            <person name="Castelle C.J."/>
            <person name="Probst A.J."/>
            <person name="Thomas B.C."/>
            <person name="Singh A."/>
            <person name="Wilkins M.J."/>
            <person name="Karaoz U."/>
            <person name="Brodie E.L."/>
            <person name="Williams K.H."/>
            <person name="Hubbard S.S."/>
            <person name="Banfield J.F."/>
        </authorList>
    </citation>
    <scope>NUCLEOTIDE SEQUENCE [LARGE SCALE GENOMIC DNA]</scope>
    <source>
        <strain evidence="4">RBG_16_55_9</strain>
    </source>
</reference>
<sequence length="235" mass="25458">MLFVVALGQVALAAEFSQMRIAHLSPDAPVVDVWVDGDLSWADVDFDIITGYLLLRAGEHRVQLSPAGNSEPIIDILITLEGQKAYTMATLGPWDRGDLTPSLFVDDLSPSLLAAKVRFLHASPDMPAVDVAIAGGGPVLYQNLAFGQATGYLSMVPGRYDLEFRQTGTDTVVLSISDFPLNRMTNCTVYTLGSMETRLIALPVADMPSRVSIFSIWVGALLWAAIVAWFISTLK</sequence>
<feature type="domain" description="DUF4397" evidence="2">
    <location>
        <begin position="17"/>
        <end position="132"/>
    </location>
</feature>
<keyword evidence="1" id="KW-1133">Transmembrane helix</keyword>
<proteinExistence type="predicted"/>
<keyword evidence="1" id="KW-0812">Transmembrane</keyword>
<evidence type="ECO:0000256" key="1">
    <source>
        <dbReference type="SAM" id="Phobius"/>
    </source>
</evidence>
<evidence type="ECO:0000313" key="3">
    <source>
        <dbReference type="EMBL" id="OGF55054.1"/>
    </source>
</evidence>
<protein>
    <recommendedName>
        <fullName evidence="2">DUF4397 domain-containing protein</fullName>
    </recommendedName>
</protein>
<dbReference type="STRING" id="1817864.A2Z21_04470"/>